<keyword evidence="3" id="KW-1185">Reference proteome</keyword>
<feature type="coiled-coil region" evidence="1">
    <location>
        <begin position="43"/>
        <end position="95"/>
    </location>
</feature>
<dbReference type="Gene3D" id="1.25.60.10">
    <property type="entry name" value="MgtE N-terminal domain-like"/>
    <property type="match status" value="1"/>
</dbReference>
<gene>
    <name evidence="2" type="ordered locus">DaAHT2_1183</name>
</gene>
<organism evidence="2 3">
    <name type="scientific">Desulfurivibrio alkaliphilus (strain DSM 19089 / UNIQEM U267 / AHT2)</name>
    <dbReference type="NCBI Taxonomy" id="589865"/>
    <lineage>
        <taxon>Bacteria</taxon>
        <taxon>Pseudomonadati</taxon>
        <taxon>Thermodesulfobacteriota</taxon>
        <taxon>Desulfobulbia</taxon>
        <taxon>Desulfobulbales</taxon>
        <taxon>Desulfobulbaceae</taxon>
        <taxon>Desulfurivibrio</taxon>
    </lineage>
</organism>
<dbReference type="EMBL" id="CP001940">
    <property type="protein sequence ID" value="ADH85881.1"/>
    <property type="molecule type" value="Genomic_DNA"/>
</dbReference>
<dbReference type="RefSeq" id="WP_013163410.1">
    <property type="nucleotide sequence ID" value="NC_014216.1"/>
</dbReference>
<proteinExistence type="predicted"/>
<accession>D6Z2V6</accession>
<keyword evidence="1" id="KW-0175">Coiled coil</keyword>
<sequence length="161" mass="18537">MKLKLLVIIGLLPAFCLLEIAALEAQTRPVRAGQEELAHSARFRDKERELEAREEKITRREQELAEMEAEVRAELERLLELQKEARATLDGLTAAKDQAFRDLIRVYREMRPARVAELLDEMDDRDALEIMRGLPNDLVADILPRLERAKAVRLSRQLGLL</sequence>
<evidence type="ECO:0000256" key="1">
    <source>
        <dbReference type="SAM" id="Coils"/>
    </source>
</evidence>
<dbReference type="OrthoDB" id="1724615at2"/>
<dbReference type="HOGENOM" id="CLU_1641027_0_0_7"/>
<name>D6Z2V6_DESAT</name>
<dbReference type="STRING" id="589865.DaAHT2_1183"/>
<dbReference type="Proteomes" id="UP000001508">
    <property type="component" value="Chromosome"/>
</dbReference>
<reference evidence="3" key="1">
    <citation type="submission" date="2010-02" db="EMBL/GenBank/DDBJ databases">
        <title>Complete sequence of Desulfurivibrio alkaliphilus AHT2.</title>
        <authorList>
            <consortium name="US DOE Joint Genome Institute"/>
            <person name="Pitluck S."/>
            <person name="Chertkov O."/>
            <person name="Detter J.C."/>
            <person name="Han C."/>
            <person name="Tapia R."/>
            <person name="Larimer F."/>
            <person name="Land M."/>
            <person name="Hauser L."/>
            <person name="Kyrpides N."/>
            <person name="Mikhailova N."/>
            <person name="Sorokin D.Y."/>
            <person name="Muyzer G."/>
            <person name="Woyke T."/>
        </authorList>
    </citation>
    <scope>NUCLEOTIDE SEQUENCE [LARGE SCALE GENOMIC DNA]</scope>
    <source>
        <strain evidence="3">DSM 19089 / UNIQEM U267 / AHT2</strain>
    </source>
</reference>
<protein>
    <submittedName>
        <fullName evidence="2">MgtE intracellular region</fullName>
    </submittedName>
</protein>
<dbReference type="AlphaFoldDB" id="D6Z2V6"/>
<dbReference type="SUPFAM" id="SSF158791">
    <property type="entry name" value="MgtE N-terminal domain-like"/>
    <property type="match status" value="1"/>
</dbReference>
<evidence type="ECO:0000313" key="3">
    <source>
        <dbReference type="Proteomes" id="UP000001508"/>
    </source>
</evidence>
<dbReference type="InParanoid" id="D6Z2V6"/>
<dbReference type="KEGG" id="dak:DaAHT2_1183"/>
<dbReference type="InterPro" id="IPR038076">
    <property type="entry name" value="MgtE_N_sf"/>
</dbReference>
<dbReference type="eggNOG" id="COG3334">
    <property type="taxonomic scope" value="Bacteria"/>
</dbReference>
<evidence type="ECO:0000313" key="2">
    <source>
        <dbReference type="EMBL" id="ADH85881.1"/>
    </source>
</evidence>